<keyword evidence="5" id="KW-1185">Reference proteome</keyword>
<dbReference type="PROSITE" id="PS00615">
    <property type="entry name" value="C_TYPE_LECTIN_1"/>
    <property type="match status" value="1"/>
</dbReference>
<gene>
    <name evidence="4" type="ORF">ONB1V03_LOCUS14341</name>
</gene>
<proteinExistence type="predicted"/>
<dbReference type="Proteomes" id="UP000728032">
    <property type="component" value="Unassembled WGS sequence"/>
</dbReference>
<reference evidence="4" key="1">
    <citation type="submission" date="2020-11" db="EMBL/GenBank/DDBJ databases">
        <authorList>
            <person name="Tran Van P."/>
        </authorList>
    </citation>
    <scope>NUCLEOTIDE SEQUENCE</scope>
</reference>
<evidence type="ECO:0000259" key="3">
    <source>
        <dbReference type="PROSITE" id="PS50041"/>
    </source>
</evidence>
<dbReference type="EMBL" id="CAJPVJ010013529">
    <property type="protein sequence ID" value="CAG2174902.1"/>
    <property type="molecule type" value="Genomic_DNA"/>
</dbReference>
<accession>A0A7R9MDC8</accession>
<evidence type="ECO:0000256" key="2">
    <source>
        <dbReference type="SAM" id="SignalP"/>
    </source>
</evidence>
<dbReference type="OrthoDB" id="6515532at2759"/>
<protein>
    <recommendedName>
        <fullName evidence="3">C-type lectin domain-containing protein</fullName>
    </recommendedName>
</protein>
<dbReference type="EMBL" id="OC928354">
    <property type="protein sequence ID" value="CAD7657716.1"/>
    <property type="molecule type" value="Genomic_DNA"/>
</dbReference>
<feature type="chain" id="PRO_5035680321" description="C-type lectin domain-containing protein" evidence="2">
    <location>
        <begin position="20"/>
        <end position="519"/>
    </location>
</feature>
<dbReference type="InterPro" id="IPR050976">
    <property type="entry name" value="Snaclec"/>
</dbReference>
<dbReference type="SUPFAM" id="SSF56436">
    <property type="entry name" value="C-type lectin-like"/>
    <property type="match status" value="1"/>
</dbReference>
<dbReference type="AlphaFoldDB" id="A0A7R9MDC8"/>
<sequence>MVKLLLTISTMLMAHMVAADDDALNATRSAIKSMIENVADSSGHVYGAKDSKGRSMDCIKIIANPEVKGFIAVYHSYENGSAHSHMATADNVLGKWTWVRAIAGPGIQGANASATQPTIAVAEDGGFAVAWEQEPHNHLQFAYYKNWDDLVNGHVTKQYAAPQTLSKCAEGTPHLYYASSTYLDVGHHFYNNCDTDREARGSLVNFSTWSTHIQTHLSNSVRTSGQIGGNIGDRDSGSFRGHDFMVIEAQKVKAQELNVKTHKGSKSLANPSITHLLIDGKPTILLTMFIFGEGAGQGEGVTLLTIHSQQEQDFLSDILFRTHKIVDEVWIGAKVSNKKVTWVDGSKDDYTNWETGKPSNVSDNCVQMQPEVPNTGKWVDEPCSKKNQVVCQNGQLWSREHMQQMIVEMREYQKNIMPIGFIYVQLPNQPEPKVLWPKMNWDNITPHYDGLFFRAEGGNSSKFEGNPQEQDSPRLVMTDIHGPTIILHLIMTGYFLELRAGIVQSLRAILKSKIHQDWL</sequence>
<dbReference type="InterPro" id="IPR016186">
    <property type="entry name" value="C-type_lectin-like/link_sf"/>
</dbReference>
<dbReference type="PROSITE" id="PS50041">
    <property type="entry name" value="C_TYPE_LECTIN_2"/>
    <property type="match status" value="1"/>
</dbReference>
<feature type="domain" description="C-type lectin" evidence="3">
    <location>
        <begin position="300"/>
        <end position="392"/>
    </location>
</feature>
<dbReference type="InterPro" id="IPR018378">
    <property type="entry name" value="C-type_lectin_CS"/>
</dbReference>
<feature type="signal peptide" evidence="2">
    <location>
        <begin position="1"/>
        <end position="19"/>
    </location>
</feature>
<dbReference type="SMART" id="SM00034">
    <property type="entry name" value="CLECT"/>
    <property type="match status" value="1"/>
</dbReference>
<dbReference type="InterPro" id="IPR001304">
    <property type="entry name" value="C-type_lectin-like"/>
</dbReference>
<dbReference type="PANTHER" id="PTHR22991:SF40">
    <property type="entry name" value="PROTEIN CBG13490"/>
    <property type="match status" value="1"/>
</dbReference>
<dbReference type="Pfam" id="PF00059">
    <property type="entry name" value="Lectin_C"/>
    <property type="match status" value="1"/>
</dbReference>
<organism evidence="4">
    <name type="scientific">Oppiella nova</name>
    <dbReference type="NCBI Taxonomy" id="334625"/>
    <lineage>
        <taxon>Eukaryota</taxon>
        <taxon>Metazoa</taxon>
        <taxon>Ecdysozoa</taxon>
        <taxon>Arthropoda</taxon>
        <taxon>Chelicerata</taxon>
        <taxon>Arachnida</taxon>
        <taxon>Acari</taxon>
        <taxon>Acariformes</taxon>
        <taxon>Sarcoptiformes</taxon>
        <taxon>Oribatida</taxon>
        <taxon>Brachypylina</taxon>
        <taxon>Oppioidea</taxon>
        <taxon>Oppiidae</taxon>
        <taxon>Oppiella</taxon>
    </lineage>
</organism>
<dbReference type="InterPro" id="IPR016187">
    <property type="entry name" value="CTDL_fold"/>
</dbReference>
<dbReference type="PANTHER" id="PTHR22991">
    <property type="entry name" value="PROTEIN CBG13490"/>
    <property type="match status" value="1"/>
</dbReference>
<evidence type="ECO:0000256" key="1">
    <source>
        <dbReference type="ARBA" id="ARBA00023157"/>
    </source>
</evidence>
<evidence type="ECO:0000313" key="4">
    <source>
        <dbReference type="EMBL" id="CAD7657716.1"/>
    </source>
</evidence>
<name>A0A7R9MDC8_9ACAR</name>
<dbReference type="CDD" id="cd00037">
    <property type="entry name" value="CLECT"/>
    <property type="match status" value="1"/>
</dbReference>
<keyword evidence="1" id="KW-1015">Disulfide bond</keyword>
<evidence type="ECO:0000313" key="5">
    <source>
        <dbReference type="Proteomes" id="UP000728032"/>
    </source>
</evidence>
<keyword evidence="2" id="KW-0732">Signal</keyword>
<dbReference type="Gene3D" id="3.10.100.10">
    <property type="entry name" value="Mannose-Binding Protein A, subunit A"/>
    <property type="match status" value="1"/>
</dbReference>